<feature type="compositionally biased region" description="Pro residues" evidence="1">
    <location>
        <begin position="411"/>
        <end position="425"/>
    </location>
</feature>
<feature type="compositionally biased region" description="Low complexity" evidence="1">
    <location>
        <begin position="501"/>
        <end position="517"/>
    </location>
</feature>
<protein>
    <submittedName>
        <fullName evidence="2">Uncharacterized protein</fullName>
    </submittedName>
</protein>
<feature type="compositionally biased region" description="Low complexity" evidence="1">
    <location>
        <begin position="146"/>
        <end position="168"/>
    </location>
</feature>
<dbReference type="RefSeq" id="XP_005846810.1">
    <property type="nucleotide sequence ID" value="XM_005846748.1"/>
</dbReference>
<accession>E1ZI31</accession>
<feature type="region of interest" description="Disordered" evidence="1">
    <location>
        <begin position="491"/>
        <end position="558"/>
    </location>
</feature>
<evidence type="ECO:0000313" key="2">
    <source>
        <dbReference type="EMBL" id="EFN54708.1"/>
    </source>
</evidence>
<feature type="compositionally biased region" description="Low complexity" evidence="1">
    <location>
        <begin position="401"/>
        <end position="410"/>
    </location>
</feature>
<feature type="compositionally biased region" description="Low complexity" evidence="1">
    <location>
        <begin position="335"/>
        <end position="353"/>
    </location>
</feature>
<evidence type="ECO:0000256" key="1">
    <source>
        <dbReference type="SAM" id="MobiDB-lite"/>
    </source>
</evidence>
<name>E1ZI31_CHLVA</name>
<dbReference type="KEGG" id="cvr:CHLNCDRAFT_53050"/>
<keyword evidence="3" id="KW-1185">Reference proteome</keyword>
<dbReference type="EMBL" id="GL433847">
    <property type="protein sequence ID" value="EFN54708.1"/>
    <property type="molecule type" value="Genomic_DNA"/>
</dbReference>
<dbReference type="OrthoDB" id="515827at2759"/>
<dbReference type="GeneID" id="17354002"/>
<feature type="compositionally biased region" description="Low complexity" evidence="1">
    <location>
        <begin position="616"/>
        <end position="628"/>
    </location>
</feature>
<gene>
    <name evidence="2" type="ORF">CHLNCDRAFT_53050</name>
</gene>
<evidence type="ECO:0000313" key="3">
    <source>
        <dbReference type="Proteomes" id="UP000008141"/>
    </source>
</evidence>
<dbReference type="AlphaFoldDB" id="E1ZI31"/>
<dbReference type="Proteomes" id="UP000008141">
    <property type="component" value="Unassembled WGS sequence"/>
</dbReference>
<feature type="compositionally biased region" description="Low complexity" evidence="1">
    <location>
        <begin position="100"/>
        <end position="133"/>
    </location>
</feature>
<proteinExistence type="predicted"/>
<feature type="region of interest" description="Disordered" evidence="1">
    <location>
        <begin position="765"/>
        <end position="784"/>
    </location>
</feature>
<dbReference type="InParanoid" id="E1ZI31"/>
<feature type="compositionally biased region" description="Low complexity" evidence="1">
    <location>
        <begin position="280"/>
        <end position="302"/>
    </location>
</feature>
<feature type="compositionally biased region" description="Pro residues" evidence="1">
    <location>
        <begin position="88"/>
        <end position="99"/>
    </location>
</feature>
<feature type="compositionally biased region" description="Low complexity" evidence="1">
    <location>
        <begin position="636"/>
        <end position="648"/>
    </location>
</feature>
<sequence length="845" mass="85732">MAAAGTCSACGARPFHFECVSDYTEENAGLHTSSGKAREKGRFYARNRPQDLFAQNRTRKPQGCPNPDCSGMMVDAELIKRKNAAPPVAEPAPPAPPAKRPAAQKQPAAAAAQKPQQAPAAAAKTPANPALAKEATNPAGSQSNKAGVAAATSAGGASRPSAGVVGSSTSMKAAGGTGGAPLSRSGSSASNSHSASAAATSASQKQQLQQLRAAAASARATIIGIGWFGSSPGSSPRNQPAVRRPQSGSSTIGGTFAALAGSAEPPEWQGESEGEELEAEAVPVPSPSEAAGEALSAEAWPALGSTVAGARPDPREARGEGEGAGGSEDGKDAARQAAPSAGSAGAALVAAAGPEGGLGRWQAPAAATGTEPAWHPWAERQHAGPRPAVAAGAPGGGGGQCAATPDWAAPDPAPDPLHQPEPAPSPSGFEDGYAAGLAAALRCQQEDLQRRWQSGQELWQQPPAPAPSHVAEEHLQAQPCGTRSLWQAPLPVQEQAGVGEQPAWGVQAAPAAAVPGQGDDEAERQRNRNRSAASTPAGMDGSCHILASSDAQPSGAASGNAFGALLQVAEVAAAQDRNLREPGERTPAAHQASRQRSSHLQADFQHHHRRLRGRHGPAASASSSGCAATQQRTSMPQLPASQALAAASHGGRRHEASVSAPGSRKRPSITEAGSESPPLKRNPSLQLLQQMQQLPGWTEQHNVELQKQLRTLLLLQQLQAQTQAAPQHRHPPHPLAGAALARIASASALHLPESPHLQQFHRSASFSGALPSPPRPGSAAAGSSHNAAQLAAMLQQINLLSQTDTTQAQQGLHQQQQAATALPTPAAAAAACWSAPGPPAPAPCS</sequence>
<feature type="compositionally biased region" description="Acidic residues" evidence="1">
    <location>
        <begin position="270"/>
        <end position="279"/>
    </location>
</feature>
<feature type="compositionally biased region" description="Basic and acidic residues" evidence="1">
    <location>
        <begin position="312"/>
        <end position="321"/>
    </location>
</feature>
<reference evidence="2 3" key="1">
    <citation type="journal article" date="2010" name="Plant Cell">
        <title>The Chlorella variabilis NC64A genome reveals adaptation to photosymbiosis, coevolution with viruses, and cryptic sex.</title>
        <authorList>
            <person name="Blanc G."/>
            <person name="Duncan G."/>
            <person name="Agarkova I."/>
            <person name="Borodovsky M."/>
            <person name="Gurnon J."/>
            <person name="Kuo A."/>
            <person name="Lindquist E."/>
            <person name="Lucas S."/>
            <person name="Pangilinan J."/>
            <person name="Polle J."/>
            <person name="Salamov A."/>
            <person name="Terry A."/>
            <person name="Yamada T."/>
            <person name="Dunigan D.D."/>
            <person name="Grigoriev I.V."/>
            <person name="Claverie J.M."/>
            <person name="Van Etten J.L."/>
        </authorList>
    </citation>
    <scope>NUCLEOTIDE SEQUENCE [LARGE SCALE GENOMIC DNA]</scope>
    <source>
        <strain evidence="2 3">NC64A</strain>
    </source>
</reference>
<organism evidence="3">
    <name type="scientific">Chlorella variabilis</name>
    <name type="common">Green alga</name>
    <dbReference type="NCBI Taxonomy" id="554065"/>
    <lineage>
        <taxon>Eukaryota</taxon>
        <taxon>Viridiplantae</taxon>
        <taxon>Chlorophyta</taxon>
        <taxon>core chlorophytes</taxon>
        <taxon>Trebouxiophyceae</taxon>
        <taxon>Chlorellales</taxon>
        <taxon>Chlorellaceae</taxon>
        <taxon>Chlorella clade</taxon>
        <taxon>Chlorella</taxon>
    </lineage>
</organism>
<feature type="region of interest" description="Disordered" evidence="1">
    <location>
        <begin position="452"/>
        <end position="477"/>
    </location>
</feature>
<feature type="region of interest" description="Disordered" evidence="1">
    <location>
        <begin position="26"/>
        <end position="438"/>
    </location>
</feature>
<feature type="compositionally biased region" description="Basic residues" evidence="1">
    <location>
        <begin position="606"/>
        <end position="615"/>
    </location>
</feature>
<feature type="region of interest" description="Disordered" evidence="1">
    <location>
        <begin position="575"/>
        <end position="681"/>
    </location>
</feature>
<feature type="compositionally biased region" description="Low complexity" evidence="1">
    <location>
        <begin position="180"/>
        <end position="220"/>
    </location>
</feature>